<dbReference type="PANTHER" id="PTHR10127">
    <property type="entry name" value="DISCOIDIN, CUB, EGF, LAMININ , AND ZINC METALLOPROTEASE DOMAIN CONTAINING"/>
    <property type="match status" value="1"/>
</dbReference>
<dbReference type="PRINTS" id="PR00480">
    <property type="entry name" value="ASTACIN"/>
</dbReference>
<comment type="caution">
    <text evidence="1">Lacks conserved residue(s) required for the propagation of feature annotation.</text>
</comment>
<proteinExistence type="predicted"/>
<dbReference type="PROSITE" id="PS51864">
    <property type="entry name" value="ASTACIN"/>
    <property type="match status" value="1"/>
</dbReference>
<evidence type="ECO:0000256" key="1">
    <source>
        <dbReference type="PROSITE-ProRule" id="PRU01211"/>
    </source>
</evidence>
<feature type="domain" description="Peptidase M12A" evidence="3">
    <location>
        <begin position="1"/>
        <end position="110"/>
    </location>
</feature>
<evidence type="ECO:0000259" key="3">
    <source>
        <dbReference type="PROSITE" id="PS51864"/>
    </source>
</evidence>
<keyword evidence="1 2" id="KW-0378">Hydrolase</keyword>
<keyword evidence="1 2" id="KW-0482">Metalloprotease</keyword>
<dbReference type="Pfam" id="PF01400">
    <property type="entry name" value="Astacin"/>
    <property type="match status" value="1"/>
</dbReference>
<dbReference type="InterPro" id="IPR001506">
    <property type="entry name" value="Peptidase_M12A"/>
</dbReference>
<dbReference type="GO" id="GO:0004222">
    <property type="term" value="F:metalloendopeptidase activity"/>
    <property type="evidence" value="ECO:0007669"/>
    <property type="project" value="UniProtKB-UniRule"/>
</dbReference>
<keyword evidence="1 2" id="KW-0479">Metal-binding</keyword>
<dbReference type="EMBL" id="JARKHS020021311">
    <property type="protein sequence ID" value="KAK8770313.1"/>
    <property type="molecule type" value="Genomic_DNA"/>
</dbReference>
<comment type="caution">
    <text evidence="4">The sequence shown here is derived from an EMBL/GenBank/DDBJ whole genome shotgun (WGS) entry which is preliminary data.</text>
</comment>
<protein>
    <recommendedName>
        <fullName evidence="2">Metalloendopeptidase</fullName>
        <ecNumber evidence="2">3.4.24.-</ecNumber>
    </recommendedName>
</protein>
<comment type="cofactor">
    <cofactor evidence="1 2">
        <name>Zn(2+)</name>
        <dbReference type="ChEBI" id="CHEBI:29105"/>
    </cofactor>
    <text evidence="1 2">Binds 1 zinc ion per subunit.</text>
</comment>
<evidence type="ECO:0000256" key="2">
    <source>
        <dbReference type="RuleBase" id="RU361183"/>
    </source>
</evidence>
<name>A0AAQ4E6H5_AMBAM</name>
<evidence type="ECO:0000313" key="4">
    <source>
        <dbReference type="EMBL" id="KAK8770313.1"/>
    </source>
</evidence>
<dbReference type="EC" id="3.4.24.-" evidence="2"/>
<feature type="binding site" evidence="1">
    <location>
        <position position="10"/>
    </location>
    <ligand>
        <name>Zn(2+)</name>
        <dbReference type="ChEBI" id="CHEBI:29105"/>
        <note>catalytic</note>
    </ligand>
</feature>
<keyword evidence="5" id="KW-1185">Reference proteome</keyword>
<dbReference type="Proteomes" id="UP001321473">
    <property type="component" value="Unassembled WGS sequence"/>
</dbReference>
<dbReference type="GO" id="GO:0008270">
    <property type="term" value="F:zinc ion binding"/>
    <property type="evidence" value="ECO:0007669"/>
    <property type="project" value="UniProtKB-UniRule"/>
</dbReference>
<evidence type="ECO:0000313" key="5">
    <source>
        <dbReference type="Proteomes" id="UP001321473"/>
    </source>
</evidence>
<reference evidence="4 5" key="1">
    <citation type="journal article" date="2023" name="Arcadia Sci">
        <title>De novo assembly of a long-read Amblyomma americanum tick genome.</title>
        <authorList>
            <person name="Chou S."/>
            <person name="Poskanzer K.E."/>
            <person name="Rollins M."/>
            <person name="Thuy-Boun P.S."/>
        </authorList>
    </citation>
    <scope>NUCLEOTIDE SEQUENCE [LARGE SCALE GENOMIC DNA]</scope>
    <source>
        <strain evidence="4">F_SG_1</strain>
        <tissue evidence="4">Salivary glands</tissue>
    </source>
</reference>
<dbReference type="AlphaFoldDB" id="A0AAQ4E6H5"/>
<dbReference type="SUPFAM" id="SSF55486">
    <property type="entry name" value="Metalloproteases ('zincins'), catalytic domain"/>
    <property type="match status" value="1"/>
</dbReference>
<keyword evidence="1 2" id="KW-0645">Protease</keyword>
<feature type="active site" evidence="1">
    <location>
        <position position="7"/>
    </location>
</feature>
<dbReference type="InterPro" id="IPR024079">
    <property type="entry name" value="MetalloPept_cat_dom_sf"/>
</dbReference>
<organism evidence="4 5">
    <name type="scientific">Amblyomma americanum</name>
    <name type="common">Lone star tick</name>
    <dbReference type="NCBI Taxonomy" id="6943"/>
    <lineage>
        <taxon>Eukaryota</taxon>
        <taxon>Metazoa</taxon>
        <taxon>Ecdysozoa</taxon>
        <taxon>Arthropoda</taxon>
        <taxon>Chelicerata</taxon>
        <taxon>Arachnida</taxon>
        <taxon>Acari</taxon>
        <taxon>Parasitiformes</taxon>
        <taxon>Ixodida</taxon>
        <taxon>Ixodoidea</taxon>
        <taxon>Ixodidae</taxon>
        <taxon>Amblyomminae</taxon>
        <taxon>Amblyomma</taxon>
    </lineage>
</organism>
<feature type="binding site" evidence="1">
    <location>
        <position position="16"/>
    </location>
    <ligand>
        <name>Zn(2+)</name>
        <dbReference type="ChEBI" id="CHEBI:29105"/>
        <note>catalytic</note>
    </ligand>
</feature>
<keyword evidence="1 2" id="KW-0862">Zinc</keyword>
<sequence length="110" mass="12992">MTTVAHELLHALGFHHEHTRPDRDDHLNVKLDNVIPTYRNQFEKRKWSSEAVVSPFDISSVMEYGSDAFARSKSQPTILTKDGQRIIDVYEKKELSYWDFERVNDFYDCK</sequence>
<feature type="binding site" evidence="1">
    <location>
        <position position="6"/>
    </location>
    <ligand>
        <name>Zn(2+)</name>
        <dbReference type="ChEBI" id="CHEBI:29105"/>
        <note>catalytic</note>
    </ligand>
</feature>
<dbReference type="GO" id="GO:0006508">
    <property type="term" value="P:proteolysis"/>
    <property type="evidence" value="ECO:0007669"/>
    <property type="project" value="UniProtKB-KW"/>
</dbReference>
<gene>
    <name evidence="4" type="ORF">V5799_013223</name>
</gene>
<accession>A0AAQ4E6H5</accession>
<dbReference type="Gene3D" id="3.40.390.10">
    <property type="entry name" value="Collagenase (Catalytic Domain)"/>
    <property type="match status" value="1"/>
</dbReference>
<dbReference type="PANTHER" id="PTHR10127:SF883">
    <property type="entry name" value="ZINC METALLOPROTEINASE NAS-8"/>
    <property type="match status" value="1"/>
</dbReference>